<accession>A0A1I3U5T1</accession>
<dbReference type="AlphaFoldDB" id="A0A1I3U5T1"/>
<keyword evidence="1" id="KW-1133">Transmembrane helix</keyword>
<feature type="transmembrane region" description="Helical" evidence="1">
    <location>
        <begin position="109"/>
        <end position="131"/>
    </location>
</feature>
<feature type="transmembrane region" description="Helical" evidence="1">
    <location>
        <begin position="137"/>
        <end position="157"/>
    </location>
</feature>
<gene>
    <name evidence="2" type="ORF">SAMN04488138_11059</name>
</gene>
<feature type="transmembrane region" description="Helical" evidence="1">
    <location>
        <begin position="61"/>
        <end position="88"/>
    </location>
</feature>
<protein>
    <submittedName>
        <fullName evidence="2">Rod shape-determining protein MreD</fullName>
    </submittedName>
</protein>
<feature type="transmembrane region" description="Helical" evidence="1">
    <location>
        <begin position="12"/>
        <end position="29"/>
    </location>
</feature>
<dbReference type="EMBL" id="FORY01000010">
    <property type="protein sequence ID" value="SFJ77949.1"/>
    <property type="molecule type" value="Genomic_DNA"/>
</dbReference>
<name>A0A1I3U5T1_9RHOB</name>
<dbReference type="GeneID" id="98665868"/>
<sequence>MVDPRTVRTWSFRAGFLLVAALVTFFYLLPLKVGAASWPGPDLILSVAFAWVLRRPDYVPVFLVAPVILLADFIFLRPPGLWTLLSVLGLEFLRRREPISRDLPFAIEWAMVAGVMLAMALGYRLCLALFMVDQSSLGLAIMGQVSTLLSYPVVVALSRYGFGMTKISPAEADEMRYVR</sequence>
<evidence type="ECO:0000256" key="1">
    <source>
        <dbReference type="SAM" id="Phobius"/>
    </source>
</evidence>
<dbReference type="OrthoDB" id="7629477at2"/>
<dbReference type="RefSeq" id="WP_066605608.1">
    <property type="nucleotide sequence ID" value="NZ_FORY01000010.1"/>
</dbReference>
<keyword evidence="1" id="KW-0812">Transmembrane</keyword>
<organism evidence="2 3">
    <name type="scientific">Celeribacter halophilus</name>
    <dbReference type="NCBI Taxonomy" id="576117"/>
    <lineage>
        <taxon>Bacteria</taxon>
        <taxon>Pseudomonadati</taxon>
        <taxon>Pseudomonadota</taxon>
        <taxon>Alphaproteobacteria</taxon>
        <taxon>Rhodobacterales</taxon>
        <taxon>Roseobacteraceae</taxon>
        <taxon>Celeribacter</taxon>
    </lineage>
</organism>
<proteinExistence type="predicted"/>
<evidence type="ECO:0000313" key="2">
    <source>
        <dbReference type="EMBL" id="SFJ77949.1"/>
    </source>
</evidence>
<keyword evidence="1" id="KW-0472">Membrane</keyword>
<keyword evidence="3" id="KW-1185">Reference proteome</keyword>
<dbReference type="STRING" id="576117.SAMN04488138_11059"/>
<dbReference type="Proteomes" id="UP000183299">
    <property type="component" value="Unassembled WGS sequence"/>
</dbReference>
<evidence type="ECO:0000313" key="3">
    <source>
        <dbReference type="Proteomes" id="UP000183299"/>
    </source>
</evidence>
<reference evidence="2 3" key="1">
    <citation type="submission" date="2016-10" db="EMBL/GenBank/DDBJ databases">
        <authorList>
            <person name="de Groot N.N."/>
        </authorList>
    </citation>
    <scope>NUCLEOTIDE SEQUENCE [LARGE SCALE GENOMIC DNA]</scope>
    <source>
        <strain evidence="2 3">CGMCC 1.8891</strain>
    </source>
</reference>